<dbReference type="RefSeq" id="WP_108686222.1">
    <property type="nucleotide sequence ID" value="NZ_QCYK01000001.1"/>
</dbReference>
<reference evidence="2 3" key="1">
    <citation type="submission" date="2018-04" db="EMBL/GenBank/DDBJ databases">
        <title>Chitinophaga fuyangensis sp. nov., isolated from soil in a chemical factory.</title>
        <authorList>
            <person name="Chen K."/>
        </authorList>
    </citation>
    <scope>NUCLEOTIDE SEQUENCE [LARGE SCALE GENOMIC DNA]</scope>
    <source>
        <strain evidence="2 3">LY-1</strain>
    </source>
</reference>
<dbReference type="EMBL" id="QCYK01000001">
    <property type="protein sequence ID" value="PUZ29585.1"/>
    <property type="molecule type" value="Genomic_DNA"/>
</dbReference>
<keyword evidence="3" id="KW-1185">Reference proteome</keyword>
<dbReference type="AlphaFoldDB" id="A0A2T7BPI2"/>
<evidence type="ECO:0000313" key="3">
    <source>
        <dbReference type="Proteomes" id="UP000244450"/>
    </source>
</evidence>
<organism evidence="2 3">
    <name type="scientific">Chitinophaga parva</name>
    <dbReference type="NCBI Taxonomy" id="2169414"/>
    <lineage>
        <taxon>Bacteria</taxon>
        <taxon>Pseudomonadati</taxon>
        <taxon>Bacteroidota</taxon>
        <taxon>Chitinophagia</taxon>
        <taxon>Chitinophagales</taxon>
        <taxon>Chitinophagaceae</taxon>
        <taxon>Chitinophaga</taxon>
    </lineage>
</organism>
<proteinExistence type="predicted"/>
<gene>
    <name evidence="2" type="ORF">DCC81_09110</name>
</gene>
<keyword evidence="1" id="KW-0812">Transmembrane</keyword>
<accession>A0A2T7BPI2</accession>
<keyword evidence="1" id="KW-0472">Membrane</keyword>
<evidence type="ECO:0000313" key="2">
    <source>
        <dbReference type="EMBL" id="PUZ29585.1"/>
    </source>
</evidence>
<sequence>MHLISTRTTLLIGITSLAAGLFISFAFPLHDRIGSLLLGFGVAALAIAIGKLISRKRPA</sequence>
<evidence type="ECO:0000256" key="1">
    <source>
        <dbReference type="SAM" id="Phobius"/>
    </source>
</evidence>
<protein>
    <submittedName>
        <fullName evidence="2">Uncharacterized protein</fullName>
    </submittedName>
</protein>
<dbReference type="Proteomes" id="UP000244450">
    <property type="component" value="Unassembled WGS sequence"/>
</dbReference>
<feature type="transmembrane region" description="Helical" evidence="1">
    <location>
        <begin position="9"/>
        <end position="27"/>
    </location>
</feature>
<keyword evidence="1" id="KW-1133">Transmembrane helix</keyword>
<comment type="caution">
    <text evidence="2">The sequence shown here is derived from an EMBL/GenBank/DDBJ whole genome shotgun (WGS) entry which is preliminary data.</text>
</comment>
<name>A0A2T7BPI2_9BACT</name>
<feature type="transmembrane region" description="Helical" evidence="1">
    <location>
        <begin position="33"/>
        <end position="53"/>
    </location>
</feature>